<dbReference type="Gene3D" id="1.10.1740.10">
    <property type="match status" value="1"/>
</dbReference>
<evidence type="ECO:0000313" key="8">
    <source>
        <dbReference type="Proteomes" id="UP000242313"/>
    </source>
</evidence>
<keyword evidence="8" id="KW-1185">Reference proteome</keyword>
<dbReference type="InterPro" id="IPR014284">
    <property type="entry name" value="RNA_pol_sigma-70_dom"/>
</dbReference>
<gene>
    <name evidence="7" type="ORF">CNQ84_05880</name>
</gene>
<dbReference type="InterPro" id="IPR013249">
    <property type="entry name" value="RNA_pol_sigma70_r4_t2"/>
</dbReference>
<comment type="similarity">
    <text evidence="1">Belongs to the sigma-70 factor family. ECF subfamily.</text>
</comment>
<dbReference type="Pfam" id="PF04542">
    <property type="entry name" value="Sigma70_r2"/>
    <property type="match status" value="1"/>
</dbReference>
<reference evidence="7 8" key="1">
    <citation type="submission" date="2017-09" db="EMBL/GenBank/DDBJ databases">
        <title>Pseudomonas abyssi sp. nov. isolated from Abyssopelagic Water.</title>
        <authorList>
            <person name="Wei Y."/>
        </authorList>
    </citation>
    <scope>NUCLEOTIDE SEQUENCE [LARGE SCALE GENOMIC DNA]</scope>
    <source>
        <strain evidence="7 8">MT5</strain>
    </source>
</reference>
<dbReference type="PANTHER" id="PTHR43133:SF63">
    <property type="entry name" value="RNA POLYMERASE SIGMA FACTOR FECI-RELATED"/>
    <property type="match status" value="1"/>
</dbReference>
<dbReference type="NCBIfam" id="TIGR02937">
    <property type="entry name" value="sigma70-ECF"/>
    <property type="match status" value="1"/>
</dbReference>
<dbReference type="SUPFAM" id="SSF88659">
    <property type="entry name" value="Sigma3 and sigma4 domains of RNA polymerase sigma factors"/>
    <property type="match status" value="1"/>
</dbReference>
<dbReference type="AlphaFoldDB" id="A0A2A3MKH4"/>
<evidence type="ECO:0000313" key="7">
    <source>
        <dbReference type="EMBL" id="PBK05306.1"/>
    </source>
</evidence>
<dbReference type="GO" id="GO:0006352">
    <property type="term" value="P:DNA-templated transcription initiation"/>
    <property type="evidence" value="ECO:0007669"/>
    <property type="project" value="InterPro"/>
</dbReference>
<protein>
    <submittedName>
        <fullName evidence="7">RNA polymerase subunit sigma</fullName>
    </submittedName>
</protein>
<dbReference type="GO" id="GO:0003677">
    <property type="term" value="F:DNA binding"/>
    <property type="evidence" value="ECO:0007669"/>
    <property type="project" value="InterPro"/>
</dbReference>
<dbReference type="Gene3D" id="1.10.10.10">
    <property type="entry name" value="Winged helix-like DNA-binding domain superfamily/Winged helix DNA-binding domain"/>
    <property type="match status" value="1"/>
</dbReference>
<dbReference type="NCBIfam" id="NF007232">
    <property type="entry name" value="PRK09651.1"/>
    <property type="match status" value="1"/>
</dbReference>
<dbReference type="Proteomes" id="UP000242313">
    <property type="component" value="Unassembled WGS sequence"/>
</dbReference>
<organism evidence="7 8">
    <name type="scientific">Pseudomonas abyssi</name>
    <dbReference type="NCBI Taxonomy" id="170540"/>
    <lineage>
        <taxon>Bacteria</taxon>
        <taxon>Pseudomonadati</taxon>
        <taxon>Pseudomonadota</taxon>
        <taxon>Gammaproteobacteria</taxon>
        <taxon>Pseudomonadales</taxon>
        <taxon>Pseudomonadaceae</taxon>
        <taxon>Pseudomonas</taxon>
    </lineage>
</organism>
<dbReference type="InterPro" id="IPR036388">
    <property type="entry name" value="WH-like_DNA-bd_sf"/>
</dbReference>
<evidence type="ECO:0000256" key="4">
    <source>
        <dbReference type="ARBA" id="ARBA00023163"/>
    </source>
</evidence>
<name>A0A2A3MKH4_9PSED</name>
<dbReference type="NCBIfam" id="NF009180">
    <property type="entry name" value="PRK12528.1"/>
    <property type="match status" value="1"/>
</dbReference>
<evidence type="ECO:0000256" key="1">
    <source>
        <dbReference type="ARBA" id="ARBA00010641"/>
    </source>
</evidence>
<dbReference type="RefSeq" id="WP_096003967.1">
    <property type="nucleotide sequence ID" value="NZ_NTMR01000005.1"/>
</dbReference>
<feature type="domain" description="RNA polymerase sigma factor 70 region 4 type 2" evidence="6">
    <location>
        <begin position="113"/>
        <end position="165"/>
    </location>
</feature>
<evidence type="ECO:0000256" key="3">
    <source>
        <dbReference type="ARBA" id="ARBA00023082"/>
    </source>
</evidence>
<comment type="caution">
    <text evidence="7">The sequence shown here is derived from an EMBL/GenBank/DDBJ whole genome shotgun (WGS) entry which is preliminary data.</text>
</comment>
<dbReference type="InterPro" id="IPR013324">
    <property type="entry name" value="RNA_pol_sigma_r3/r4-like"/>
</dbReference>
<dbReference type="GO" id="GO:0016987">
    <property type="term" value="F:sigma factor activity"/>
    <property type="evidence" value="ECO:0007669"/>
    <property type="project" value="UniProtKB-KW"/>
</dbReference>
<keyword evidence="2" id="KW-0805">Transcription regulation</keyword>
<dbReference type="SUPFAM" id="SSF88946">
    <property type="entry name" value="Sigma2 domain of RNA polymerase sigma factors"/>
    <property type="match status" value="1"/>
</dbReference>
<sequence length="175" mass="19807">MSAESSGDQVQQLYLQHHRWLTGWLQRRLGCSFRAADLCHDTFVRILSADNAATQVQAVREPRSYLATIANRVLIDHLRRRALEKAWLESLALAPEAVDISPEQRLLLLEALQQLDCMLTGLGSKVREAFLLSQLQGLRYSEIAERLGVSVSMVKKYMAKATEHCLLYALELELS</sequence>
<accession>A0A2A3MKH4</accession>
<dbReference type="InterPro" id="IPR013325">
    <property type="entry name" value="RNA_pol_sigma_r2"/>
</dbReference>
<dbReference type="EMBL" id="NTMR01000005">
    <property type="protein sequence ID" value="PBK05306.1"/>
    <property type="molecule type" value="Genomic_DNA"/>
</dbReference>
<dbReference type="InterPro" id="IPR007627">
    <property type="entry name" value="RNA_pol_sigma70_r2"/>
</dbReference>
<evidence type="ECO:0000259" key="5">
    <source>
        <dbReference type="Pfam" id="PF04542"/>
    </source>
</evidence>
<keyword evidence="3" id="KW-0731">Sigma factor</keyword>
<keyword evidence="4" id="KW-0804">Transcription</keyword>
<evidence type="ECO:0000256" key="2">
    <source>
        <dbReference type="ARBA" id="ARBA00023015"/>
    </source>
</evidence>
<dbReference type="Pfam" id="PF08281">
    <property type="entry name" value="Sigma70_r4_2"/>
    <property type="match status" value="1"/>
</dbReference>
<dbReference type="InterPro" id="IPR039425">
    <property type="entry name" value="RNA_pol_sigma-70-like"/>
</dbReference>
<evidence type="ECO:0000259" key="6">
    <source>
        <dbReference type="Pfam" id="PF08281"/>
    </source>
</evidence>
<dbReference type="PANTHER" id="PTHR43133">
    <property type="entry name" value="RNA POLYMERASE ECF-TYPE SIGMA FACTO"/>
    <property type="match status" value="1"/>
</dbReference>
<proteinExistence type="inferred from homology"/>
<feature type="domain" description="RNA polymerase sigma-70 region 2" evidence="5">
    <location>
        <begin position="13"/>
        <end position="82"/>
    </location>
</feature>